<sequence length="85" mass="10142">MVFKANQMEKGFEIKLSIDDINQIERCKPHFRGMSDKELVVFYFDRQNDELPADLKLYRLFALKAILRERFGDTPIKYKGKKLEL</sequence>
<dbReference type="AlphaFoldDB" id="A0A4P7PTL1"/>
<dbReference type="KEGG" id="fsn:GS03_01803"/>
<evidence type="ECO:0000313" key="2">
    <source>
        <dbReference type="Proteomes" id="UP000296862"/>
    </source>
</evidence>
<name>A0A4P7PTL1_9FLAO</name>
<proteinExistence type="predicted"/>
<keyword evidence="2" id="KW-1185">Reference proteome</keyword>
<organism evidence="1 2">
    <name type="scientific">Flavobacterium sangjuense</name>
    <dbReference type="NCBI Taxonomy" id="2518177"/>
    <lineage>
        <taxon>Bacteria</taxon>
        <taxon>Pseudomonadati</taxon>
        <taxon>Bacteroidota</taxon>
        <taxon>Flavobacteriia</taxon>
        <taxon>Flavobacteriales</taxon>
        <taxon>Flavobacteriaceae</taxon>
        <taxon>Flavobacterium</taxon>
    </lineage>
</organism>
<gene>
    <name evidence="1" type="ORF">GS03_01803</name>
</gene>
<accession>A0A4P7PTL1</accession>
<protein>
    <submittedName>
        <fullName evidence="1">Uncharacterized protein</fullName>
    </submittedName>
</protein>
<reference evidence="1 2" key="1">
    <citation type="submission" date="2019-04" db="EMBL/GenBank/DDBJ databases">
        <title>Flavobacterium sp. GS03.</title>
        <authorList>
            <person name="Kim H."/>
        </authorList>
    </citation>
    <scope>NUCLEOTIDE SEQUENCE [LARGE SCALE GENOMIC DNA]</scope>
    <source>
        <strain evidence="1 2">GS03</strain>
    </source>
</reference>
<dbReference type="Proteomes" id="UP000296862">
    <property type="component" value="Chromosome"/>
</dbReference>
<evidence type="ECO:0000313" key="1">
    <source>
        <dbReference type="EMBL" id="QBZ98298.1"/>
    </source>
</evidence>
<dbReference type="EMBL" id="CP038810">
    <property type="protein sequence ID" value="QBZ98298.1"/>
    <property type="molecule type" value="Genomic_DNA"/>
</dbReference>